<dbReference type="InterPro" id="IPR032562">
    <property type="entry name" value="DUF4929"/>
</dbReference>
<evidence type="ECO:0000313" key="3">
    <source>
        <dbReference type="Proteomes" id="UP000029525"/>
    </source>
</evidence>
<dbReference type="Proteomes" id="UP000029525">
    <property type="component" value="Unassembled WGS sequence"/>
</dbReference>
<dbReference type="OrthoDB" id="1451030at2"/>
<feature type="signal peptide" evidence="1">
    <location>
        <begin position="1"/>
        <end position="23"/>
    </location>
</feature>
<feature type="chain" id="PRO_5001917001" description="DUF4929 domain-containing protein" evidence="1">
    <location>
        <begin position="24"/>
        <end position="406"/>
    </location>
</feature>
<sequence length="406" mass="46370">MKTTTTTLLLFLAVMMGIMVSCSKDDNAGYEGKNYTMLSAVGDNQIRESANEPLEIKLLSSYTAKENTTITLALKDNDEGAVRLKEEKVTIKAGEKTAMVYIESTHKYVYTKPQHITLTVVSSSDKRMELASDLMITVVPSPVTASLTEEQRKLIEGYKKDYNIDLYRLLGELKCKVDLVFPIADLELFPGEEKRSFETTTTITLSEKSTPTKPVLKMIQNPLGLTGFAYERLRKVTDQGEQWSDPSTHGYQVVKAIGFDASKETFAMELDNIRIDPVTKKIEFLDIVTNMYDEKVLNIPFIFHYSAWERQKKMAQDNVMVKVPNGDQPWTEENMNDLIRTGISFRPENCFYYSPLDRDSYKNEPTDWFEASAKLDLEANQMIFHFPWDHDTCSGYTNVRVVYTLK</sequence>
<dbReference type="EMBL" id="JRNQ01000017">
    <property type="protein sequence ID" value="KGF45251.1"/>
    <property type="molecule type" value="Genomic_DNA"/>
</dbReference>
<dbReference type="RefSeq" id="WP_036866240.1">
    <property type="nucleotide sequence ID" value="NZ_JRNQ01000017.1"/>
</dbReference>
<reference evidence="2 3" key="1">
    <citation type="submission" date="2014-07" db="EMBL/GenBank/DDBJ databases">
        <authorList>
            <person name="McCorrison J."/>
            <person name="Sanka R."/>
            <person name="Torralba M."/>
            <person name="Gillis M."/>
            <person name="Haft D.H."/>
            <person name="Methe B."/>
            <person name="Sutton G."/>
            <person name="Nelson K.E."/>
        </authorList>
    </citation>
    <scope>NUCLEOTIDE SEQUENCE [LARGE SCALE GENOMIC DNA]</scope>
    <source>
        <strain evidence="2 3">DNF00320</strain>
    </source>
</reference>
<gene>
    <name evidence="2" type="ORF">HMPREF0647_02730</name>
</gene>
<protein>
    <recommendedName>
        <fullName evidence="4">DUF4929 domain-containing protein</fullName>
    </recommendedName>
</protein>
<organism evidence="2 3">
    <name type="scientific">Prevotella bivia DNF00320</name>
    <dbReference type="NCBI Taxonomy" id="1401068"/>
    <lineage>
        <taxon>Bacteria</taxon>
        <taxon>Pseudomonadati</taxon>
        <taxon>Bacteroidota</taxon>
        <taxon>Bacteroidia</taxon>
        <taxon>Bacteroidales</taxon>
        <taxon>Prevotellaceae</taxon>
        <taxon>Prevotella</taxon>
    </lineage>
</organism>
<evidence type="ECO:0008006" key="4">
    <source>
        <dbReference type="Google" id="ProtNLM"/>
    </source>
</evidence>
<dbReference type="AlphaFoldDB" id="A0A096AFE4"/>
<comment type="caution">
    <text evidence="2">The sequence shown here is derived from an EMBL/GenBank/DDBJ whole genome shotgun (WGS) entry which is preliminary data.</text>
</comment>
<dbReference type="PROSITE" id="PS51257">
    <property type="entry name" value="PROKAR_LIPOPROTEIN"/>
    <property type="match status" value="1"/>
</dbReference>
<evidence type="ECO:0000256" key="1">
    <source>
        <dbReference type="SAM" id="SignalP"/>
    </source>
</evidence>
<accession>A0A096AFE4</accession>
<proteinExistence type="predicted"/>
<name>A0A096AFE4_9BACT</name>
<keyword evidence="1" id="KW-0732">Signal</keyword>
<evidence type="ECO:0000313" key="2">
    <source>
        <dbReference type="EMBL" id="KGF45251.1"/>
    </source>
</evidence>
<dbReference type="Pfam" id="PF16283">
    <property type="entry name" value="DUF4929"/>
    <property type="match status" value="1"/>
</dbReference>